<dbReference type="KEGG" id="pcea:J3359_09695"/>
<name>A0A975CJY0_9FLAO</name>
<sequence>MPSDKDILFEKVQDIFQKSNSIQQFENLLLKANIQTYHRNDKLTGVYFGKLKYRLKHSLGIDPQLLLLKDKTQERFASLQRMKQQQDLDKSNDIEL</sequence>
<evidence type="ECO:0000313" key="1">
    <source>
        <dbReference type="EMBL" id="QTE21123.1"/>
    </source>
</evidence>
<organism evidence="1 2">
    <name type="scientific">Polaribacter cellanae</name>
    <dbReference type="NCBI Taxonomy" id="2818493"/>
    <lineage>
        <taxon>Bacteria</taxon>
        <taxon>Pseudomonadati</taxon>
        <taxon>Bacteroidota</taxon>
        <taxon>Flavobacteriia</taxon>
        <taxon>Flavobacteriales</taxon>
        <taxon>Flavobacteriaceae</taxon>
    </lineage>
</organism>
<accession>A0A975CJY0</accession>
<gene>
    <name evidence="1" type="ORF">J3359_09695</name>
</gene>
<protein>
    <submittedName>
        <fullName evidence="1">Uncharacterized protein</fullName>
    </submittedName>
</protein>
<dbReference type="EMBL" id="CP071869">
    <property type="protein sequence ID" value="QTE21123.1"/>
    <property type="molecule type" value="Genomic_DNA"/>
</dbReference>
<reference evidence="1 2" key="1">
    <citation type="submission" date="2021-03" db="EMBL/GenBank/DDBJ databases">
        <title>Complete genome of Polaribacter_sp.SM13.</title>
        <authorList>
            <person name="Jeong S.W."/>
            <person name="Bae J.W."/>
        </authorList>
    </citation>
    <scope>NUCLEOTIDE SEQUENCE [LARGE SCALE GENOMIC DNA]</scope>
    <source>
        <strain evidence="1 2">SM13</strain>
    </source>
</reference>
<dbReference type="RefSeq" id="WP_208076718.1">
    <property type="nucleotide sequence ID" value="NZ_CP071869.1"/>
</dbReference>
<keyword evidence="2" id="KW-1185">Reference proteome</keyword>
<proteinExistence type="predicted"/>
<dbReference type="AlphaFoldDB" id="A0A975CJY0"/>
<dbReference type="Proteomes" id="UP000663920">
    <property type="component" value="Chromosome"/>
</dbReference>
<evidence type="ECO:0000313" key="2">
    <source>
        <dbReference type="Proteomes" id="UP000663920"/>
    </source>
</evidence>